<dbReference type="PANTHER" id="PTHR31157">
    <property type="entry name" value="SCP DOMAIN-CONTAINING PROTEIN"/>
    <property type="match status" value="1"/>
</dbReference>
<evidence type="ECO:0000259" key="1">
    <source>
        <dbReference type="Pfam" id="PF00188"/>
    </source>
</evidence>
<dbReference type="Proteomes" id="UP000598350">
    <property type="component" value="Unassembled WGS sequence"/>
</dbReference>
<reference evidence="2 3" key="1">
    <citation type="submission" date="2020-05" db="EMBL/GenBank/DDBJ databases">
        <title>The draft genome sequence of Maribacter arenosus CAU 1321.</title>
        <authorList>
            <person name="Mu L."/>
        </authorList>
    </citation>
    <scope>NUCLEOTIDE SEQUENCE [LARGE SCALE GENOMIC DNA]</scope>
    <source>
        <strain evidence="2 3">CAU 1321</strain>
    </source>
</reference>
<dbReference type="PROSITE" id="PS51257">
    <property type="entry name" value="PROKAR_LIPOPROTEIN"/>
    <property type="match status" value="1"/>
</dbReference>
<gene>
    <name evidence="2" type="ORF">HPE63_11830</name>
</gene>
<dbReference type="CDD" id="cd05379">
    <property type="entry name" value="CAP_bacterial"/>
    <property type="match status" value="1"/>
</dbReference>
<evidence type="ECO:0000313" key="2">
    <source>
        <dbReference type="EMBL" id="MBD0851359.1"/>
    </source>
</evidence>
<name>A0ABR7VCG7_9FLAO</name>
<dbReference type="InterPro" id="IPR035940">
    <property type="entry name" value="CAP_sf"/>
</dbReference>
<sequence>MKMRLPHAFLILFVAILGSCSKESLDKTNIIEAKNALEVENELLDIVNVHRVSLGYTSLELSLVAYEYANDHNDYMITTGNISHDGFSSRASSIASAVNAEFVAENVAKDYVSAVEAFENWLASSDHKKTMEGNFTHTAVSVKKDPQGNLYFTQLFYR</sequence>
<protein>
    <submittedName>
        <fullName evidence="2">CAP domain-containing protein</fullName>
    </submittedName>
</protein>
<dbReference type="RefSeq" id="WP_188314481.1">
    <property type="nucleotide sequence ID" value="NZ_JABTCG010000004.1"/>
</dbReference>
<proteinExistence type="predicted"/>
<dbReference type="SUPFAM" id="SSF55797">
    <property type="entry name" value="PR-1-like"/>
    <property type="match status" value="1"/>
</dbReference>
<accession>A0ABR7VCG7</accession>
<dbReference type="EMBL" id="JABTCG010000004">
    <property type="protein sequence ID" value="MBD0851359.1"/>
    <property type="molecule type" value="Genomic_DNA"/>
</dbReference>
<evidence type="ECO:0000313" key="3">
    <source>
        <dbReference type="Proteomes" id="UP000598350"/>
    </source>
</evidence>
<organism evidence="2 3">
    <name type="scientific">Maribacter arenosus</name>
    <dbReference type="NCBI Taxonomy" id="1854708"/>
    <lineage>
        <taxon>Bacteria</taxon>
        <taxon>Pseudomonadati</taxon>
        <taxon>Bacteroidota</taxon>
        <taxon>Flavobacteriia</taxon>
        <taxon>Flavobacteriales</taxon>
        <taxon>Flavobacteriaceae</taxon>
        <taxon>Maribacter</taxon>
    </lineage>
</organism>
<dbReference type="Gene3D" id="3.40.33.10">
    <property type="entry name" value="CAP"/>
    <property type="match status" value="1"/>
</dbReference>
<comment type="caution">
    <text evidence="2">The sequence shown here is derived from an EMBL/GenBank/DDBJ whole genome shotgun (WGS) entry which is preliminary data.</text>
</comment>
<dbReference type="Pfam" id="PF00188">
    <property type="entry name" value="CAP"/>
    <property type="match status" value="1"/>
</dbReference>
<feature type="domain" description="SCP" evidence="1">
    <location>
        <begin position="44"/>
        <end position="156"/>
    </location>
</feature>
<dbReference type="PANTHER" id="PTHR31157:SF1">
    <property type="entry name" value="SCP DOMAIN-CONTAINING PROTEIN"/>
    <property type="match status" value="1"/>
</dbReference>
<dbReference type="InterPro" id="IPR014044">
    <property type="entry name" value="CAP_dom"/>
</dbReference>
<keyword evidence="3" id="KW-1185">Reference proteome</keyword>